<dbReference type="Proteomes" id="UP000239720">
    <property type="component" value="Unassembled WGS sequence"/>
</dbReference>
<feature type="compositionally biased region" description="Basic and acidic residues" evidence="1">
    <location>
        <begin position="117"/>
        <end position="133"/>
    </location>
</feature>
<dbReference type="EMBL" id="NEMB01000001">
    <property type="protein sequence ID" value="PQQ68421.1"/>
    <property type="molecule type" value="Genomic_DNA"/>
</dbReference>
<dbReference type="Gene3D" id="2.60.40.10">
    <property type="entry name" value="Immunoglobulins"/>
    <property type="match status" value="1"/>
</dbReference>
<feature type="compositionally biased region" description="Basic residues" evidence="1">
    <location>
        <begin position="134"/>
        <end position="148"/>
    </location>
</feature>
<accession>A0A2K9ENZ3</accession>
<dbReference type="AlphaFoldDB" id="A0A2K9ENZ3"/>
<evidence type="ECO:0000259" key="2">
    <source>
        <dbReference type="SMART" id="SM01066"/>
    </source>
</evidence>
<dbReference type="KEGG" id="hsc:HVS_12330"/>
<proteinExistence type="predicted"/>
<gene>
    <name evidence="5" type="ORF">B9R14_00110</name>
    <name evidence="4" type="ORF">B9R14_06520</name>
    <name evidence="3" type="ORF">HVS_12330</name>
</gene>
<keyword evidence="6" id="KW-1185">Reference proteome</keyword>
<evidence type="ECO:0000313" key="7">
    <source>
        <dbReference type="Proteomes" id="UP000239720"/>
    </source>
</evidence>
<dbReference type="EMBL" id="NEMB01000003">
    <property type="protein sequence ID" value="PQQ66440.1"/>
    <property type="molecule type" value="Genomic_DNA"/>
</dbReference>
<name>A0A2K9ENZ3_9FIRM</name>
<dbReference type="RefSeq" id="WP_101302737.1">
    <property type="nucleotide sequence ID" value="NZ_CP025197.1"/>
</dbReference>
<evidence type="ECO:0000256" key="1">
    <source>
        <dbReference type="SAM" id="MobiDB-lite"/>
    </source>
</evidence>
<dbReference type="EMBL" id="CP025197">
    <property type="protein sequence ID" value="AUG58341.1"/>
    <property type="molecule type" value="Genomic_DNA"/>
</dbReference>
<evidence type="ECO:0000313" key="6">
    <source>
        <dbReference type="Proteomes" id="UP000233534"/>
    </source>
</evidence>
<sequence length="148" mass="16443">MARAKQLYEENGVQVSKSSIRVGDEITLSYSGLLVQCGAESVYAHIGYGENWEAKEFIPMERCNDVFKAKIKVTHPDSLNIAFKDSGDNWDNNSYLNYSFKVSEKPARTTKKASSTTEKKTASAKKSAEEKTTSKKTTKKTAAKKTKS</sequence>
<protein>
    <submittedName>
        <fullName evidence="3">Carbohydrate binding domain (Family 25)</fullName>
    </submittedName>
    <submittedName>
        <fullName evidence="4">Carbohydrate-binding protein</fullName>
    </submittedName>
</protein>
<dbReference type="Pfam" id="PF16760">
    <property type="entry name" value="CBM53"/>
    <property type="match status" value="1"/>
</dbReference>
<dbReference type="Proteomes" id="UP000233534">
    <property type="component" value="Chromosome"/>
</dbReference>
<dbReference type="GO" id="GO:2001070">
    <property type="term" value="F:starch binding"/>
    <property type="evidence" value="ECO:0007669"/>
    <property type="project" value="InterPro"/>
</dbReference>
<evidence type="ECO:0000313" key="4">
    <source>
        <dbReference type="EMBL" id="PQQ66440.1"/>
    </source>
</evidence>
<evidence type="ECO:0000313" key="5">
    <source>
        <dbReference type="EMBL" id="PQQ68421.1"/>
    </source>
</evidence>
<evidence type="ECO:0000313" key="3">
    <source>
        <dbReference type="EMBL" id="AUG58341.1"/>
    </source>
</evidence>
<reference evidence="4 7" key="2">
    <citation type="journal article" date="2018" name="Syst. Appl. Microbiol.">
        <title>Characterization and high-quality draft genome sequence of Herbivorax saccincola A7, an anaerobic, alkaliphilic, thermophilic, cellulolytic, and xylanolytic bacterium.</title>
        <authorList>
            <person name="Aikawa S."/>
            <person name="Baramee S."/>
            <person name="Sermsathanaswadi J."/>
            <person name="Thianheng P."/>
            <person name="Tachaapaikoon C."/>
            <person name="Shikata A."/>
            <person name="Waeonukul R."/>
            <person name="Pason P."/>
            <person name="Ratanakhanokchai K."/>
            <person name="Kosugi A."/>
        </authorList>
    </citation>
    <scope>NUCLEOTIDE SEQUENCE [LARGE SCALE GENOMIC DNA]</scope>
    <source>
        <strain evidence="4 7">A7</strain>
    </source>
</reference>
<dbReference type="InterPro" id="IPR005085">
    <property type="entry name" value="CBM25"/>
</dbReference>
<feature type="domain" description="Carbohydrate binding module family 25" evidence="2">
    <location>
        <begin position="23"/>
        <end position="103"/>
    </location>
</feature>
<organism evidence="3 6">
    <name type="scientific">Acetivibrio saccincola</name>
    <dbReference type="NCBI Taxonomy" id="1677857"/>
    <lineage>
        <taxon>Bacteria</taxon>
        <taxon>Bacillati</taxon>
        <taxon>Bacillota</taxon>
        <taxon>Clostridia</taxon>
        <taxon>Eubacteriales</taxon>
        <taxon>Oscillospiraceae</taxon>
        <taxon>Acetivibrio</taxon>
    </lineage>
</organism>
<dbReference type="SMART" id="SM01066">
    <property type="entry name" value="CBM_25"/>
    <property type="match status" value="1"/>
</dbReference>
<dbReference type="InterPro" id="IPR013783">
    <property type="entry name" value="Ig-like_fold"/>
</dbReference>
<feature type="region of interest" description="Disordered" evidence="1">
    <location>
        <begin position="104"/>
        <end position="148"/>
    </location>
</feature>
<dbReference type="OrthoDB" id="1683298at2"/>
<reference evidence="3 6" key="1">
    <citation type="submission" date="2017-12" db="EMBL/GenBank/DDBJ databases">
        <title>Complete genome sequence of Herbivorax saccincola GGR1, a novel Cellulosome-producing hydrolytic bacterium in a thermophilic biogas plant, established by Illumina and Nanopore MinION sequencing.</title>
        <authorList>
            <person name="Pechtl A."/>
            <person name="Ruckert C."/>
            <person name="Koeck D.E."/>
            <person name="Maus I."/>
            <person name="Winkler A."/>
            <person name="Kalinowski J."/>
            <person name="Puhler A."/>
            <person name="Schwarz W.W."/>
            <person name="Zverlov V.V."/>
            <person name="Schluter A."/>
            <person name="Liebl W."/>
        </authorList>
    </citation>
    <scope>NUCLEOTIDE SEQUENCE [LARGE SCALE GENOMIC DNA]</scope>
    <source>
        <strain evidence="3">GGR1</strain>
        <strain evidence="6">SR1</strain>
    </source>
</reference>